<protein>
    <submittedName>
        <fullName evidence="3">Uncharacterized protein</fullName>
    </submittedName>
</protein>
<dbReference type="Pfam" id="PF06918">
    <property type="entry name" value="DUF1280"/>
    <property type="match status" value="1"/>
</dbReference>
<evidence type="ECO:0000313" key="3">
    <source>
        <dbReference type="WBParaSite" id="Minc3s01792g26342"/>
    </source>
</evidence>
<sequence length="599" mass="68826">MPDCSYAEEMADREDDPDRIEDLLRRIKELENKVEELEEDLKHERELNSLLKMKLLENDRPQSPELPCRLIAPSPSRYKPLREVSRQGFDKRVESEAAQILKKHNITQGSSPAKKFALKLKTKISGLSPKKPNDIKLTEDEDILICVKAGISWNARRIIKKELYSRGLDIFSPTTSMDSRRRFIGSLADFKWVGDETDARALICLNIKEVITNRIKALKNSKKLLLRKNGVVSIVMTGDKGGIQGSTKIGLMLVDVAHPNSPSNITIAAYFVGNDDRKNLERRLGPLFEQLKELCKIYVCGLQIELLISADYKFLCSFFGHRGASAKHPCILCKAERPLPLESAEERTFPLDGFSIQVGKLPLLPIDLKNVTLPIFHILHGLGQRIMDILEKMVVEAGNEIKLVEWLKKIHCKRRKRAQNYSGNEIHKMLSHPNPEAMTQLLPNRDESDIILQIMWLLRDISTLSRAESLSSAEIDQLEEKTRQLYHLWVMLGEFDKTLHVTPKLHLLTAHLHIFAKRRGWFEAVSEQGIEHMHARFNLLERRFLNTNSKEESAIRISRYLLGWLHPLGRLSCCDIWIVLGYKKQNIVQVFSQHLYQHN</sequence>
<accession>A0A914MI98</accession>
<evidence type="ECO:0000313" key="2">
    <source>
        <dbReference type="Proteomes" id="UP000887563"/>
    </source>
</evidence>
<proteinExistence type="predicted"/>
<keyword evidence="2" id="KW-1185">Reference proteome</keyword>
<dbReference type="PANTHER" id="PTHR31424">
    <property type="entry name" value="PROTEIN CBG23806"/>
    <property type="match status" value="1"/>
</dbReference>
<dbReference type="WBParaSite" id="Minc3s01792g26342">
    <property type="protein sequence ID" value="Minc3s01792g26342"/>
    <property type="gene ID" value="Minc3s01792g26342"/>
</dbReference>
<dbReference type="Proteomes" id="UP000887563">
    <property type="component" value="Unplaced"/>
</dbReference>
<keyword evidence="1" id="KW-0175">Coiled coil</keyword>
<organism evidence="2 3">
    <name type="scientific">Meloidogyne incognita</name>
    <name type="common">Southern root-knot nematode worm</name>
    <name type="synonym">Oxyuris incognita</name>
    <dbReference type="NCBI Taxonomy" id="6306"/>
    <lineage>
        <taxon>Eukaryota</taxon>
        <taxon>Metazoa</taxon>
        <taxon>Ecdysozoa</taxon>
        <taxon>Nematoda</taxon>
        <taxon>Chromadorea</taxon>
        <taxon>Rhabditida</taxon>
        <taxon>Tylenchina</taxon>
        <taxon>Tylenchomorpha</taxon>
        <taxon>Tylenchoidea</taxon>
        <taxon>Meloidogynidae</taxon>
        <taxon>Meloidogyninae</taxon>
        <taxon>Meloidogyne</taxon>
        <taxon>Meloidogyne incognita group</taxon>
    </lineage>
</organism>
<dbReference type="PANTHER" id="PTHR31424:SF3">
    <property type="entry name" value="RING-TYPE DOMAIN-CONTAINING PROTEIN"/>
    <property type="match status" value="1"/>
</dbReference>
<evidence type="ECO:0000256" key="1">
    <source>
        <dbReference type="SAM" id="Coils"/>
    </source>
</evidence>
<feature type="coiled-coil region" evidence="1">
    <location>
        <begin position="13"/>
        <end position="54"/>
    </location>
</feature>
<name>A0A914MI98_MELIC</name>
<reference evidence="3" key="1">
    <citation type="submission" date="2022-11" db="UniProtKB">
        <authorList>
            <consortium name="WormBaseParasite"/>
        </authorList>
    </citation>
    <scope>IDENTIFICATION</scope>
</reference>
<dbReference type="AlphaFoldDB" id="A0A914MI98"/>
<dbReference type="InterPro" id="IPR009689">
    <property type="entry name" value="DUF1280"/>
</dbReference>